<evidence type="ECO:0000313" key="1">
    <source>
        <dbReference type="EMBL" id="KAA1074737.1"/>
    </source>
</evidence>
<name>A0A5B0MC99_PUCGR</name>
<reference evidence="1 2" key="1">
    <citation type="submission" date="2019-05" db="EMBL/GenBank/DDBJ databases">
        <title>Emergence of the Ug99 lineage of the wheat stem rust pathogen through somatic hybridization.</title>
        <authorList>
            <person name="Li F."/>
            <person name="Upadhyaya N.M."/>
            <person name="Sperschneider J."/>
            <person name="Matny O."/>
            <person name="Nguyen-Phuc H."/>
            <person name="Mago R."/>
            <person name="Raley C."/>
            <person name="Miller M.E."/>
            <person name="Silverstein K.A.T."/>
            <person name="Henningsen E."/>
            <person name="Hirsch C.D."/>
            <person name="Visser B."/>
            <person name="Pretorius Z.A."/>
            <person name="Steffenson B.J."/>
            <person name="Schwessinger B."/>
            <person name="Dodds P.N."/>
            <person name="Figueroa M."/>
        </authorList>
    </citation>
    <scope>NUCLEOTIDE SEQUENCE [LARGE SCALE GENOMIC DNA]</scope>
    <source>
        <strain evidence="1">21-0</strain>
    </source>
</reference>
<organism evidence="1 2">
    <name type="scientific">Puccinia graminis f. sp. tritici</name>
    <dbReference type="NCBI Taxonomy" id="56615"/>
    <lineage>
        <taxon>Eukaryota</taxon>
        <taxon>Fungi</taxon>
        <taxon>Dikarya</taxon>
        <taxon>Basidiomycota</taxon>
        <taxon>Pucciniomycotina</taxon>
        <taxon>Pucciniomycetes</taxon>
        <taxon>Pucciniales</taxon>
        <taxon>Pucciniaceae</taxon>
        <taxon>Puccinia</taxon>
    </lineage>
</organism>
<gene>
    <name evidence="1" type="ORF">PGT21_017581</name>
</gene>
<accession>A0A5B0MC99</accession>
<dbReference type="EMBL" id="VSWC01000157">
    <property type="protein sequence ID" value="KAA1074737.1"/>
    <property type="molecule type" value="Genomic_DNA"/>
</dbReference>
<protein>
    <submittedName>
        <fullName evidence="1">Uncharacterized protein</fullName>
    </submittedName>
</protein>
<comment type="caution">
    <text evidence="1">The sequence shown here is derived from an EMBL/GenBank/DDBJ whole genome shotgun (WGS) entry which is preliminary data.</text>
</comment>
<evidence type="ECO:0000313" key="2">
    <source>
        <dbReference type="Proteomes" id="UP000324748"/>
    </source>
</evidence>
<dbReference type="AlphaFoldDB" id="A0A5B0MC99"/>
<sequence length="93" mass="10213">TLTSSPDYKALYPHHDPGKQDCPGSEELLTCYLSHTHSLDGTNLKKAFCVLRPSHQRSSPKAPQINKYKINTAIEILSVIFPGRKAPANHACG</sequence>
<dbReference type="Proteomes" id="UP000324748">
    <property type="component" value="Unassembled WGS sequence"/>
</dbReference>
<proteinExistence type="predicted"/>
<keyword evidence="2" id="KW-1185">Reference proteome</keyword>
<feature type="non-terminal residue" evidence="1">
    <location>
        <position position="1"/>
    </location>
</feature>